<dbReference type="AlphaFoldDB" id="A0A3E1RI02"/>
<evidence type="ECO:0000313" key="6">
    <source>
        <dbReference type="Proteomes" id="UP000260665"/>
    </source>
</evidence>
<dbReference type="SUPFAM" id="SSF54427">
    <property type="entry name" value="NTF2-like"/>
    <property type="match status" value="1"/>
</dbReference>
<dbReference type="RefSeq" id="WP_117173858.1">
    <property type="nucleotide sequence ID" value="NZ_QFZK01000001.1"/>
</dbReference>
<dbReference type="OrthoDB" id="5294075at2"/>
<feature type="signal peptide" evidence="3">
    <location>
        <begin position="1"/>
        <end position="28"/>
    </location>
</feature>
<dbReference type="InterPro" id="IPR032710">
    <property type="entry name" value="NTF2-like_dom_sf"/>
</dbReference>
<feature type="domain" description="Cds6 C-terminal" evidence="4">
    <location>
        <begin position="260"/>
        <end position="363"/>
    </location>
</feature>
<feature type="region of interest" description="Disordered" evidence="2">
    <location>
        <begin position="197"/>
        <end position="228"/>
    </location>
</feature>
<name>A0A3E1RI02_9BURK</name>
<reference evidence="5 6" key="1">
    <citation type="submission" date="2018-05" db="EMBL/GenBank/DDBJ databases">
        <title>Rhodoferax soyangensis sp.nov., isolated from an oligotrophic freshwater lake.</title>
        <authorList>
            <person name="Park M."/>
        </authorList>
    </citation>
    <scope>NUCLEOTIDE SEQUENCE [LARGE SCALE GENOMIC DNA]</scope>
    <source>
        <strain evidence="5 6">IMCC26218</strain>
    </source>
</reference>
<feature type="chain" id="PRO_5017534424" evidence="3">
    <location>
        <begin position="29"/>
        <end position="367"/>
    </location>
</feature>
<comment type="caution">
    <text evidence="5">The sequence shown here is derived from an EMBL/GenBank/DDBJ whole genome shotgun (WGS) entry which is preliminary data.</text>
</comment>
<feature type="repeat" description="TPR" evidence="1">
    <location>
        <begin position="95"/>
        <end position="128"/>
    </location>
</feature>
<evidence type="ECO:0000256" key="2">
    <source>
        <dbReference type="SAM" id="MobiDB-lite"/>
    </source>
</evidence>
<keyword evidence="3" id="KW-0732">Signal</keyword>
<accession>A0A3E1RI02</accession>
<dbReference type="Proteomes" id="UP000260665">
    <property type="component" value="Unassembled WGS sequence"/>
</dbReference>
<evidence type="ECO:0000256" key="1">
    <source>
        <dbReference type="PROSITE-ProRule" id="PRU00339"/>
    </source>
</evidence>
<dbReference type="PROSITE" id="PS50005">
    <property type="entry name" value="TPR"/>
    <property type="match status" value="1"/>
</dbReference>
<dbReference type="InterPro" id="IPR011990">
    <property type="entry name" value="TPR-like_helical_dom_sf"/>
</dbReference>
<gene>
    <name evidence="5" type="ORF">DIC66_03045</name>
</gene>
<keyword evidence="1" id="KW-0802">TPR repeat</keyword>
<dbReference type="Pfam" id="PF13432">
    <property type="entry name" value="TPR_16"/>
    <property type="match status" value="2"/>
</dbReference>
<protein>
    <submittedName>
        <fullName evidence="5">DUF4440 domain-containing protein</fullName>
    </submittedName>
</protein>
<evidence type="ECO:0000313" key="5">
    <source>
        <dbReference type="EMBL" id="RFO98861.1"/>
    </source>
</evidence>
<dbReference type="EMBL" id="QFZK01000001">
    <property type="protein sequence ID" value="RFO98861.1"/>
    <property type="molecule type" value="Genomic_DNA"/>
</dbReference>
<evidence type="ECO:0000256" key="3">
    <source>
        <dbReference type="SAM" id="SignalP"/>
    </source>
</evidence>
<keyword evidence="6" id="KW-1185">Reference proteome</keyword>
<dbReference type="PANTHER" id="PTHR12558">
    <property type="entry name" value="CELL DIVISION CYCLE 16,23,27"/>
    <property type="match status" value="1"/>
</dbReference>
<dbReference type="PANTHER" id="PTHR12558:SF13">
    <property type="entry name" value="CELL DIVISION CYCLE PROTEIN 27 HOMOLOG"/>
    <property type="match status" value="1"/>
</dbReference>
<dbReference type="Pfam" id="PF24125">
    <property type="entry name" value="Cds6_C"/>
    <property type="match status" value="1"/>
</dbReference>
<organism evidence="5 6">
    <name type="scientific">Rhodoferax lacus</name>
    <dbReference type="NCBI Taxonomy" id="2184758"/>
    <lineage>
        <taxon>Bacteria</taxon>
        <taxon>Pseudomonadati</taxon>
        <taxon>Pseudomonadota</taxon>
        <taxon>Betaproteobacteria</taxon>
        <taxon>Burkholderiales</taxon>
        <taxon>Comamonadaceae</taxon>
        <taxon>Rhodoferax</taxon>
    </lineage>
</organism>
<dbReference type="SUPFAM" id="SSF48452">
    <property type="entry name" value="TPR-like"/>
    <property type="match status" value="1"/>
</dbReference>
<feature type="compositionally biased region" description="Pro residues" evidence="2">
    <location>
        <begin position="200"/>
        <end position="212"/>
    </location>
</feature>
<evidence type="ECO:0000259" key="4">
    <source>
        <dbReference type="Pfam" id="PF24125"/>
    </source>
</evidence>
<dbReference type="Gene3D" id="1.25.40.10">
    <property type="entry name" value="Tetratricopeptide repeat domain"/>
    <property type="match status" value="1"/>
</dbReference>
<dbReference type="InterPro" id="IPR019734">
    <property type="entry name" value="TPR_rpt"/>
</dbReference>
<dbReference type="Gene3D" id="3.10.450.50">
    <property type="match status" value="1"/>
</dbReference>
<dbReference type="InterPro" id="IPR056203">
    <property type="entry name" value="Cds6_C"/>
</dbReference>
<sequence>MKQVSSPLFSTLRLIATIGLLCGLSARADEYSDVSQLARTGKLSEALSRADQYLAAKPKDPQMRFIKGVIQRDTGKTSEAIATFTRLTEDFPELPEPYNNLAVLYAGQSQFDKARGALEMAIRTNPSYATAHENLGDIYAKLASQAYNKALQLDNSNQAVPPKLALIREIFSTGKVPYTAVAASSAAAPPAAAPVAAAPVPKPAAPATPPPAAVAVSPASPTPAKPAPATAVASAPAVAPAQATATKVAAVADEAATKEVEAAVAAWARAWSARDVNGYLAAYGKDFNPPGNQSRKSWEEERQLRISSKASISVRVDKLRVSVNGSHATAKFRQDYKAGGLAVNSSKTLDFTKVGDRWHIVKETVGN</sequence>
<dbReference type="SMART" id="SM00028">
    <property type="entry name" value="TPR"/>
    <property type="match status" value="3"/>
</dbReference>
<proteinExistence type="predicted"/>